<dbReference type="Gene3D" id="2.40.50.140">
    <property type="entry name" value="Nucleic acid-binding proteins"/>
    <property type="match status" value="1"/>
</dbReference>
<dbReference type="Pfam" id="PF26066">
    <property type="entry name" value="MCM9_N"/>
    <property type="match status" value="1"/>
</dbReference>
<comment type="caution">
    <text evidence="3">The sequence shown here is derived from an EMBL/GenBank/DDBJ whole genome shotgun (WGS) entry which is preliminary data.</text>
</comment>
<dbReference type="Pfam" id="PF17207">
    <property type="entry name" value="MCM_OB"/>
    <property type="match status" value="1"/>
</dbReference>
<dbReference type="Proteomes" id="UP001295684">
    <property type="component" value="Unassembled WGS sequence"/>
</dbReference>
<dbReference type="Gene3D" id="2.20.28.10">
    <property type="match status" value="1"/>
</dbReference>
<dbReference type="AlphaFoldDB" id="A0AAD2D886"/>
<dbReference type="EMBL" id="CAMPGE010027374">
    <property type="protein sequence ID" value="CAI2385009.1"/>
    <property type="molecule type" value="Genomic_DNA"/>
</dbReference>
<feature type="domain" description="MCM9 N-terminal" evidence="2">
    <location>
        <begin position="4"/>
        <end position="97"/>
    </location>
</feature>
<gene>
    <name evidence="3" type="ORF">ECRASSUSDP1_LOCUS26550</name>
</gene>
<dbReference type="InterPro" id="IPR033762">
    <property type="entry name" value="MCM_OB"/>
</dbReference>
<evidence type="ECO:0000259" key="2">
    <source>
        <dbReference type="Pfam" id="PF26066"/>
    </source>
</evidence>
<dbReference type="InterPro" id="IPR012340">
    <property type="entry name" value="NA-bd_OB-fold"/>
</dbReference>
<dbReference type="SUPFAM" id="SSF50249">
    <property type="entry name" value="Nucleic acid-binding proteins"/>
    <property type="match status" value="1"/>
</dbReference>
<feature type="domain" description="MCM OB" evidence="1">
    <location>
        <begin position="107"/>
        <end position="170"/>
    </location>
</feature>
<protein>
    <submittedName>
        <fullName evidence="3">Uncharacterized protein</fullName>
    </submittedName>
</protein>
<name>A0AAD2D886_EUPCR</name>
<accession>A0AAD2D886</accession>
<organism evidence="3 4">
    <name type="scientific">Euplotes crassus</name>
    <dbReference type="NCBI Taxonomy" id="5936"/>
    <lineage>
        <taxon>Eukaryota</taxon>
        <taxon>Sar</taxon>
        <taxon>Alveolata</taxon>
        <taxon>Ciliophora</taxon>
        <taxon>Intramacronucleata</taxon>
        <taxon>Spirotrichea</taxon>
        <taxon>Hypotrichia</taxon>
        <taxon>Euplotida</taxon>
        <taxon>Euplotidae</taxon>
        <taxon>Moneuplotes</taxon>
    </lineage>
</organism>
<evidence type="ECO:0000313" key="3">
    <source>
        <dbReference type="EMBL" id="CAI2385009.1"/>
    </source>
</evidence>
<proteinExistence type="predicted"/>
<reference evidence="3" key="1">
    <citation type="submission" date="2023-07" db="EMBL/GenBank/DDBJ databases">
        <authorList>
            <consortium name="AG Swart"/>
            <person name="Singh M."/>
            <person name="Singh A."/>
            <person name="Seah K."/>
            <person name="Emmerich C."/>
        </authorList>
    </citation>
    <scope>NUCLEOTIDE SEQUENCE</scope>
    <source>
        <strain evidence="3">DP1</strain>
    </source>
</reference>
<evidence type="ECO:0000313" key="4">
    <source>
        <dbReference type="Proteomes" id="UP001295684"/>
    </source>
</evidence>
<sequence length="174" mass="20069">MDQYATYLINNHESDIKIIMAKEVKEKDYDLFIDLTLLIYEFPEVGQVFYTSSLKLISSLEETVMNIQKKFQEDLTSDSLFRLTIKEKVSVRFINVPELGPIRLPDVKSINHESLNKFIVLSGTIIRVSKPKNRELESNVNCDRCGAEYIAKSEIEENNRLCFPPKCTNKVAKT</sequence>
<keyword evidence="4" id="KW-1185">Reference proteome</keyword>
<evidence type="ECO:0000259" key="1">
    <source>
        <dbReference type="Pfam" id="PF17207"/>
    </source>
</evidence>
<dbReference type="InterPro" id="IPR058768">
    <property type="entry name" value="MCM9_N"/>
</dbReference>